<comment type="caution">
    <text evidence="1">The sequence shown here is derived from an EMBL/GenBank/DDBJ whole genome shotgun (WGS) entry which is preliminary data.</text>
</comment>
<proteinExistence type="predicted"/>
<protein>
    <submittedName>
        <fullName evidence="1">Uncharacterized protein</fullName>
    </submittedName>
</protein>
<dbReference type="EMBL" id="LAZR01020726">
    <property type="protein sequence ID" value="KKL87849.1"/>
    <property type="molecule type" value="Genomic_DNA"/>
</dbReference>
<organism evidence="1">
    <name type="scientific">marine sediment metagenome</name>
    <dbReference type="NCBI Taxonomy" id="412755"/>
    <lineage>
        <taxon>unclassified sequences</taxon>
        <taxon>metagenomes</taxon>
        <taxon>ecological metagenomes</taxon>
    </lineage>
</organism>
<evidence type="ECO:0000313" key="1">
    <source>
        <dbReference type="EMBL" id="KKL87849.1"/>
    </source>
</evidence>
<accession>A0A0F9FN59</accession>
<name>A0A0F9FN59_9ZZZZ</name>
<reference evidence="1" key="1">
    <citation type="journal article" date="2015" name="Nature">
        <title>Complex archaea that bridge the gap between prokaryotes and eukaryotes.</title>
        <authorList>
            <person name="Spang A."/>
            <person name="Saw J.H."/>
            <person name="Jorgensen S.L."/>
            <person name="Zaremba-Niedzwiedzka K."/>
            <person name="Martijn J."/>
            <person name="Lind A.E."/>
            <person name="van Eijk R."/>
            <person name="Schleper C."/>
            <person name="Guy L."/>
            <person name="Ettema T.J."/>
        </authorList>
    </citation>
    <scope>NUCLEOTIDE SEQUENCE</scope>
</reference>
<gene>
    <name evidence="1" type="ORF">LCGC14_1930560</name>
</gene>
<dbReference type="AlphaFoldDB" id="A0A0F9FN59"/>
<sequence length="60" mass="6920">MVSDTVTTCDGCGAHRLSRRYRGLWLCLAGPFHCHRHRKAIYANHRDDERRAQLSEKAPV</sequence>